<organism evidence="2">
    <name type="scientific">bioreactor metagenome</name>
    <dbReference type="NCBI Taxonomy" id="1076179"/>
    <lineage>
        <taxon>unclassified sequences</taxon>
        <taxon>metagenomes</taxon>
        <taxon>ecological metagenomes</taxon>
    </lineage>
</organism>
<dbReference type="InterPro" id="IPR050659">
    <property type="entry name" value="Peptidase_M24B"/>
</dbReference>
<dbReference type="PRINTS" id="PR00599">
    <property type="entry name" value="MAPEPTIDASE"/>
</dbReference>
<keyword evidence="2" id="KW-0378">Hydrolase</keyword>
<dbReference type="CDD" id="cd01092">
    <property type="entry name" value="APP-like"/>
    <property type="match status" value="1"/>
</dbReference>
<feature type="domain" description="Peptidase M24" evidence="1">
    <location>
        <begin position="3"/>
        <end position="167"/>
    </location>
</feature>
<dbReference type="GO" id="GO:0004177">
    <property type="term" value="F:aminopeptidase activity"/>
    <property type="evidence" value="ECO:0007669"/>
    <property type="project" value="UniProtKB-KW"/>
</dbReference>
<dbReference type="PANTHER" id="PTHR46112:SF3">
    <property type="entry name" value="AMINOPEPTIDASE YPDF"/>
    <property type="match status" value="1"/>
</dbReference>
<name>A0A644ZXS2_9ZZZZ</name>
<dbReference type="Gene3D" id="3.90.230.10">
    <property type="entry name" value="Creatinase/methionine aminopeptidase superfamily"/>
    <property type="match status" value="1"/>
</dbReference>
<dbReference type="EC" id="3.4.11.-" evidence="2"/>
<dbReference type="SUPFAM" id="SSF55920">
    <property type="entry name" value="Creatinase/aminopeptidase"/>
    <property type="match status" value="1"/>
</dbReference>
<dbReference type="InterPro" id="IPR036005">
    <property type="entry name" value="Creatinase/aminopeptidase-like"/>
</dbReference>
<gene>
    <name evidence="2" type="primary">ypdF_11</name>
    <name evidence="2" type="ORF">SDC9_92462</name>
</gene>
<accession>A0A644ZXS2</accession>
<reference evidence="2" key="1">
    <citation type="submission" date="2019-08" db="EMBL/GenBank/DDBJ databases">
        <authorList>
            <person name="Kucharzyk K."/>
            <person name="Murdoch R.W."/>
            <person name="Higgins S."/>
            <person name="Loffler F."/>
        </authorList>
    </citation>
    <scope>NUCLEOTIDE SEQUENCE</scope>
</reference>
<keyword evidence="2" id="KW-0031">Aminopeptidase</keyword>
<evidence type="ECO:0000259" key="1">
    <source>
        <dbReference type="Pfam" id="PF00557"/>
    </source>
</evidence>
<dbReference type="Pfam" id="PF00557">
    <property type="entry name" value="Peptidase_M24"/>
    <property type="match status" value="1"/>
</dbReference>
<dbReference type="EMBL" id="VSSQ01011009">
    <property type="protein sequence ID" value="MPM45770.1"/>
    <property type="molecule type" value="Genomic_DNA"/>
</dbReference>
<evidence type="ECO:0000313" key="2">
    <source>
        <dbReference type="EMBL" id="MPM45770.1"/>
    </source>
</evidence>
<proteinExistence type="predicted"/>
<sequence length="183" mass="19381">MLRFGAERLSFEPIVVSGPNGSLPHGVPGRRRVEKGDFITMDFGCVADGYCSDMTRTVGVGQVSEEMEGVYRVVLEAQLAGIAAARAGVPGKDIDAAARQVIERAGYGDYFGHGFGHSLGLEIHESPNANSAEEQPLPAGAVISAEPGIYLPGRFGVRIEDVIVLTEAGCDNLTRAPKELILL</sequence>
<comment type="caution">
    <text evidence="2">The sequence shown here is derived from an EMBL/GenBank/DDBJ whole genome shotgun (WGS) entry which is preliminary data.</text>
</comment>
<protein>
    <submittedName>
        <fullName evidence="2">Aminopeptidase YpdF</fullName>
        <ecNumber evidence="2">3.4.11.-</ecNumber>
    </submittedName>
</protein>
<dbReference type="PANTHER" id="PTHR46112">
    <property type="entry name" value="AMINOPEPTIDASE"/>
    <property type="match status" value="1"/>
</dbReference>
<keyword evidence="2" id="KW-0645">Protease</keyword>
<dbReference type="InterPro" id="IPR001714">
    <property type="entry name" value="Pept_M24_MAP"/>
</dbReference>
<dbReference type="InterPro" id="IPR000994">
    <property type="entry name" value="Pept_M24"/>
</dbReference>
<dbReference type="AlphaFoldDB" id="A0A644ZXS2"/>